<evidence type="ECO:0000256" key="1">
    <source>
        <dbReference type="ARBA" id="ARBA00022729"/>
    </source>
</evidence>
<name>A0AA48H081_9BACT</name>
<evidence type="ECO:0000256" key="2">
    <source>
        <dbReference type="SAM" id="SignalP"/>
    </source>
</evidence>
<evidence type="ECO:0000259" key="3">
    <source>
        <dbReference type="Pfam" id="PF13505"/>
    </source>
</evidence>
<gene>
    <name evidence="4" type="ORF">METESE_22250</name>
</gene>
<keyword evidence="5" id="KW-1185">Reference proteome</keyword>
<feature type="chain" id="PRO_5041256701" description="Outer membrane protein beta-barrel domain-containing protein" evidence="2">
    <location>
        <begin position="23"/>
        <end position="226"/>
    </location>
</feature>
<dbReference type="Proteomes" id="UP001228113">
    <property type="component" value="Chromosome"/>
</dbReference>
<evidence type="ECO:0000313" key="4">
    <source>
        <dbReference type="EMBL" id="BDU77267.1"/>
    </source>
</evidence>
<sequence>MSFTSPSRALLAALSLALVPLAAGESEAPVYGFQVGSVLTNGDLRSLGAKSGPTAGFQAVVDLGGGHAIRPRADWTQLIHDYFKSGLVFTGVDPSQVQTDGNFAIQSLSVGADYLYHLDAERKGLYVFAGAGLSRHRLKGSGDLHLNGDRVWTYAFHDAVYRPYAQVGVGYQLREHLSLEVRHRISQTPTARVAAAETTLGQPFTGTVQLGSLRLRTTEVGVTVRF</sequence>
<organism evidence="4 5">
    <name type="scientific">Mesoterricola sediminis</name>
    <dbReference type="NCBI Taxonomy" id="2927980"/>
    <lineage>
        <taxon>Bacteria</taxon>
        <taxon>Pseudomonadati</taxon>
        <taxon>Acidobacteriota</taxon>
        <taxon>Holophagae</taxon>
        <taxon>Holophagales</taxon>
        <taxon>Holophagaceae</taxon>
        <taxon>Mesoterricola</taxon>
    </lineage>
</organism>
<keyword evidence="1 2" id="KW-0732">Signal</keyword>
<dbReference type="KEGG" id="msea:METESE_22250"/>
<dbReference type="Gene3D" id="2.40.160.20">
    <property type="match status" value="1"/>
</dbReference>
<reference evidence="4" key="1">
    <citation type="journal article" date="2023" name="Int. J. Syst. Evol. Microbiol.">
        <title>Mesoterricola silvestris gen. nov., sp. nov., Mesoterricola sediminis sp. nov., Geothrix oryzae sp. nov., Geothrix edaphica sp. nov., Geothrix rubra sp. nov., and Geothrix limicola sp. nov., six novel members of Acidobacteriota isolated from soils.</title>
        <authorList>
            <person name="Itoh H."/>
            <person name="Sugisawa Y."/>
            <person name="Mise K."/>
            <person name="Xu Z."/>
            <person name="Kuniyasu M."/>
            <person name="Ushijima N."/>
            <person name="Kawano K."/>
            <person name="Kobayashi E."/>
            <person name="Shiratori Y."/>
            <person name="Masuda Y."/>
            <person name="Senoo K."/>
        </authorList>
    </citation>
    <scope>NUCLEOTIDE SEQUENCE</scope>
    <source>
        <strain evidence="4">W786</strain>
    </source>
</reference>
<dbReference type="InterPro" id="IPR027385">
    <property type="entry name" value="Beta-barrel_OMP"/>
</dbReference>
<dbReference type="AlphaFoldDB" id="A0AA48H081"/>
<protein>
    <recommendedName>
        <fullName evidence="3">Outer membrane protein beta-barrel domain-containing protein</fullName>
    </recommendedName>
</protein>
<proteinExistence type="predicted"/>
<dbReference type="InterPro" id="IPR011250">
    <property type="entry name" value="OMP/PagP_B-barrel"/>
</dbReference>
<feature type="signal peptide" evidence="2">
    <location>
        <begin position="1"/>
        <end position="22"/>
    </location>
</feature>
<accession>A0AA48H081</accession>
<dbReference type="SUPFAM" id="SSF56925">
    <property type="entry name" value="OMPA-like"/>
    <property type="match status" value="1"/>
</dbReference>
<dbReference type="RefSeq" id="WP_316410216.1">
    <property type="nucleotide sequence ID" value="NZ_AP027081.1"/>
</dbReference>
<feature type="domain" description="Outer membrane protein beta-barrel" evidence="3">
    <location>
        <begin position="10"/>
        <end position="226"/>
    </location>
</feature>
<evidence type="ECO:0000313" key="5">
    <source>
        <dbReference type="Proteomes" id="UP001228113"/>
    </source>
</evidence>
<dbReference type="EMBL" id="AP027081">
    <property type="protein sequence ID" value="BDU77267.1"/>
    <property type="molecule type" value="Genomic_DNA"/>
</dbReference>
<dbReference type="Pfam" id="PF13505">
    <property type="entry name" value="OMP_b-brl"/>
    <property type="match status" value="1"/>
</dbReference>